<dbReference type="InterPro" id="IPR001810">
    <property type="entry name" value="F-box_dom"/>
</dbReference>
<evidence type="ECO:0000313" key="3">
    <source>
        <dbReference type="EMBL" id="KZV82187.1"/>
    </source>
</evidence>
<reference evidence="3 4" key="1">
    <citation type="journal article" date="2016" name="Mol. Biol. Evol.">
        <title>Comparative Genomics of Early-Diverging Mushroom-Forming Fungi Provides Insights into the Origins of Lignocellulose Decay Capabilities.</title>
        <authorList>
            <person name="Nagy L.G."/>
            <person name="Riley R."/>
            <person name="Tritt A."/>
            <person name="Adam C."/>
            <person name="Daum C."/>
            <person name="Floudas D."/>
            <person name="Sun H."/>
            <person name="Yadav J.S."/>
            <person name="Pangilinan J."/>
            <person name="Larsson K.H."/>
            <person name="Matsuura K."/>
            <person name="Barry K."/>
            <person name="Labutti K."/>
            <person name="Kuo R."/>
            <person name="Ohm R.A."/>
            <person name="Bhattacharya S.S."/>
            <person name="Shirouzu T."/>
            <person name="Yoshinaga Y."/>
            <person name="Martin F.M."/>
            <person name="Grigoriev I.V."/>
            <person name="Hibbett D.S."/>
        </authorList>
    </citation>
    <scope>NUCLEOTIDE SEQUENCE [LARGE SCALE GENOMIC DNA]</scope>
    <source>
        <strain evidence="3 4">HHB12029</strain>
    </source>
</reference>
<dbReference type="SUPFAM" id="SSF81383">
    <property type="entry name" value="F-box domain"/>
    <property type="match status" value="1"/>
</dbReference>
<name>A0A165CBV6_EXIGL</name>
<dbReference type="InterPro" id="IPR036047">
    <property type="entry name" value="F-box-like_dom_sf"/>
</dbReference>
<dbReference type="Gene3D" id="1.20.1280.50">
    <property type="match status" value="1"/>
</dbReference>
<gene>
    <name evidence="3" type="ORF">EXIGLDRAFT_730118</name>
</gene>
<dbReference type="Pfam" id="PF12937">
    <property type="entry name" value="F-box-like"/>
    <property type="match status" value="1"/>
</dbReference>
<keyword evidence="4" id="KW-1185">Reference proteome</keyword>
<evidence type="ECO:0000256" key="1">
    <source>
        <dbReference type="SAM" id="MobiDB-lite"/>
    </source>
</evidence>
<dbReference type="PROSITE" id="PS50181">
    <property type="entry name" value="FBOX"/>
    <property type="match status" value="1"/>
</dbReference>
<evidence type="ECO:0000313" key="4">
    <source>
        <dbReference type="Proteomes" id="UP000077266"/>
    </source>
</evidence>
<dbReference type="EMBL" id="KV426341">
    <property type="protein sequence ID" value="KZV82187.1"/>
    <property type="molecule type" value="Genomic_DNA"/>
</dbReference>
<accession>A0A165CBV6</accession>
<dbReference type="InParanoid" id="A0A165CBV6"/>
<organism evidence="3 4">
    <name type="scientific">Exidia glandulosa HHB12029</name>
    <dbReference type="NCBI Taxonomy" id="1314781"/>
    <lineage>
        <taxon>Eukaryota</taxon>
        <taxon>Fungi</taxon>
        <taxon>Dikarya</taxon>
        <taxon>Basidiomycota</taxon>
        <taxon>Agaricomycotina</taxon>
        <taxon>Agaricomycetes</taxon>
        <taxon>Auriculariales</taxon>
        <taxon>Exidiaceae</taxon>
        <taxon>Exidia</taxon>
    </lineage>
</organism>
<evidence type="ECO:0000259" key="2">
    <source>
        <dbReference type="PROSITE" id="PS50181"/>
    </source>
</evidence>
<proteinExistence type="predicted"/>
<sequence length="535" mass="59782">MGNKKRGKKSTAANDDRANTRRHATVTTPVDDNTTLVPAAVLSRILDYTSQATVLNVAAVCKSWRGVAQAHELYYAHVSLDGDGCSSVVEHSEKSKQFFVSIFDAVHDAHFKRLHVFLSSPTPDEVDDFEDGDDEVDEIMINNLTAVKMIEIQMRYIVHLDMSLPYTYKALLEMFLRTKPAPVLEELYFCFDGEPEAGPGPFASLPPDLFHGSAPALKSVTLTGVELTAKPVRAFANVRRVLLQQYSSEALLFVLHNFPGMTHLTLDFLAADFDNRYIGLDEPVPPQAVKSLGARLQHLELNLYASEMGLPTQLRTILEKQAIPSIAVSLCAEEPEEDDSEIAAAYDFAPFLAHVGKPYRVVLRRERQYSGPTAEDWERRPHDAEASLVMEIFSLGSHFKRRFTLLQRLPELAPHIRELEVADVLLRELFRELDSMSLPRLKRLTIDFDLPQRDEANAWEDFARRGSGKIECPNLESVTLRCVMAYRPSVNDQDVAAVLARFKPGSKLPELCCAGVTLSTGDDSSLLSSIVEMHI</sequence>
<dbReference type="Proteomes" id="UP000077266">
    <property type="component" value="Unassembled WGS sequence"/>
</dbReference>
<feature type="domain" description="F-box" evidence="2">
    <location>
        <begin position="31"/>
        <end position="78"/>
    </location>
</feature>
<dbReference type="AlphaFoldDB" id="A0A165CBV6"/>
<feature type="non-terminal residue" evidence="3">
    <location>
        <position position="535"/>
    </location>
</feature>
<feature type="region of interest" description="Disordered" evidence="1">
    <location>
        <begin position="1"/>
        <end position="23"/>
    </location>
</feature>
<protein>
    <recommendedName>
        <fullName evidence="2">F-box domain-containing protein</fullName>
    </recommendedName>
</protein>